<protein>
    <submittedName>
        <fullName evidence="2">Uncharacterized protein</fullName>
    </submittedName>
</protein>
<organism evidence="2 3">
    <name type="scientific">Roseococcus suduntuyensis</name>
    <dbReference type="NCBI Taxonomy" id="455361"/>
    <lineage>
        <taxon>Bacteria</taxon>
        <taxon>Pseudomonadati</taxon>
        <taxon>Pseudomonadota</taxon>
        <taxon>Alphaproteobacteria</taxon>
        <taxon>Acetobacterales</taxon>
        <taxon>Roseomonadaceae</taxon>
        <taxon>Roseococcus</taxon>
    </lineage>
</organism>
<gene>
    <name evidence="2" type="ORF">GGQ83_002789</name>
</gene>
<name>A0A840AE47_9PROT</name>
<keyword evidence="3" id="KW-1185">Reference proteome</keyword>
<accession>A0A840AE47</accession>
<comment type="caution">
    <text evidence="2">The sequence shown here is derived from an EMBL/GenBank/DDBJ whole genome shotgun (WGS) entry which is preliminary data.</text>
</comment>
<evidence type="ECO:0000256" key="1">
    <source>
        <dbReference type="SAM" id="MobiDB-lite"/>
    </source>
</evidence>
<sequence length="160" mass="17672">MSAAHAVPHDAPDPAPARGLKRKPQSVTLQVSGGRPLRLRGELLAEGNSWAPGTEAWHEIALYRHDQEEVAVALRTFRKAEGSTDIHRAELFPNLEEAMAWLIAFDPTADLQVDLDCADRTLSTAMITLRAATLRQRADDITRQYQSLLGEMLLHLDQGA</sequence>
<dbReference type="EMBL" id="JACIDJ010000005">
    <property type="protein sequence ID" value="MBB3899337.1"/>
    <property type="molecule type" value="Genomic_DNA"/>
</dbReference>
<evidence type="ECO:0000313" key="2">
    <source>
        <dbReference type="EMBL" id="MBB3899337.1"/>
    </source>
</evidence>
<dbReference type="RefSeq" id="WP_184385026.1">
    <property type="nucleotide sequence ID" value="NZ_JACIDJ010000005.1"/>
</dbReference>
<dbReference type="AlphaFoldDB" id="A0A840AE47"/>
<dbReference type="Proteomes" id="UP000553193">
    <property type="component" value="Unassembled WGS sequence"/>
</dbReference>
<proteinExistence type="predicted"/>
<feature type="region of interest" description="Disordered" evidence="1">
    <location>
        <begin position="1"/>
        <end position="27"/>
    </location>
</feature>
<reference evidence="2 3" key="1">
    <citation type="submission" date="2020-08" db="EMBL/GenBank/DDBJ databases">
        <title>Genomic Encyclopedia of Type Strains, Phase IV (KMG-IV): sequencing the most valuable type-strain genomes for metagenomic binning, comparative biology and taxonomic classification.</title>
        <authorList>
            <person name="Goeker M."/>
        </authorList>
    </citation>
    <scope>NUCLEOTIDE SEQUENCE [LARGE SCALE GENOMIC DNA]</scope>
    <source>
        <strain evidence="2 3">DSM 19979</strain>
    </source>
</reference>
<evidence type="ECO:0000313" key="3">
    <source>
        <dbReference type="Proteomes" id="UP000553193"/>
    </source>
</evidence>